<gene>
    <name evidence="1" type="ORF">SAMN05216323_102823</name>
</gene>
<dbReference type="OrthoDB" id="9797415at2"/>
<dbReference type="Pfam" id="PF00702">
    <property type="entry name" value="Hydrolase"/>
    <property type="match status" value="1"/>
</dbReference>
<dbReference type="SFLD" id="SFLDS00003">
    <property type="entry name" value="Haloacid_Dehalogenase"/>
    <property type="match status" value="1"/>
</dbReference>
<keyword evidence="2" id="KW-1185">Reference proteome</keyword>
<dbReference type="InterPro" id="IPR023198">
    <property type="entry name" value="PGP-like_dom2"/>
</dbReference>
<reference evidence="1 2" key="1">
    <citation type="submission" date="2016-09" db="EMBL/GenBank/DDBJ databases">
        <authorList>
            <person name="Capua I."/>
            <person name="De Benedictis P."/>
            <person name="Joannis T."/>
            <person name="Lombin L.H."/>
            <person name="Cattoli G."/>
        </authorList>
    </citation>
    <scope>NUCLEOTIDE SEQUENCE [LARGE SCALE GENOMIC DNA]</scope>
    <source>
        <strain evidence="1 2">A7P-90m</strain>
    </source>
</reference>
<organism evidence="1 2">
    <name type="scientific">Williamwhitmania taraxaci</name>
    <dbReference type="NCBI Taxonomy" id="1640674"/>
    <lineage>
        <taxon>Bacteria</taxon>
        <taxon>Pseudomonadati</taxon>
        <taxon>Bacteroidota</taxon>
        <taxon>Bacteroidia</taxon>
        <taxon>Bacteroidales</taxon>
        <taxon>Williamwhitmaniaceae</taxon>
        <taxon>Williamwhitmania</taxon>
    </lineage>
</organism>
<dbReference type="InterPro" id="IPR036412">
    <property type="entry name" value="HAD-like_sf"/>
</dbReference>
<dbReference type="AlphaFoldDB" id="A0A1G6L1Q3"/>
<dbReference type="EMBL" id="FMYP01000028">
    <property type="protein sequence ID" value="SDC37018.1"/>
    <property type="molecule type" value="Genomic_DNA"/>
</dbReference>
<dbReference type="GO" id="GO:0016787">
    <property type="term" value="F:hydrolase activity"/>
    <property type="evidence" value="ECO:0007669"/>
    <property type="project" value="UniProtKB-KW"/>
</dbReference>
<dbReference type="SUPFAM" id="SSF56784">
    <property type="entry name" value="HAD-like"/>
    <property type="match status" value="1"/>
</dbReference>
<dbReference type="PANTHER" id="PTHR43611:SF3">
    <property type="entry name" value="FLAVIN MONONUCLEOTIDE HYDROLASE 1, CHLOROPLATIC"/>
    <property type="match status" value="1"/>
</dbReference>
<evidence type="ECO:0000313" key="2">
    <source>
        <dbReference type="Proteomes" id="UP000199452"/>
    </source>
</evidence>
<accession>A0A1G6L1Q3</accession>
<dbReference type="InterPro" id="IPR006439">
    <property type="entry name" value="HAD-SF_hydro_IA"/>
</dbReference>
<dbReference type="Proteomes" id="UP000199452">
    <property type="component" value="Unassembled WGS sequence"/>
</dbReference>
<dbReference type="SFLD" id="SFLDG01129">
    <property type="entry name" value="C1.5:_HAD__Beta-PGM__Phosphata"/>
    <property type="match status" value="1"/>
</dbReference>
<dbReference type="PANTHER" id="PTHR43611">
    <property type="entry name" value="ALPHA-D-GLUCOSE 1-PHOSPHATE PHOSPHATASE"/>
    <property type="match status" value="1"/>
</dbReference>
<proteinExistence type="predicted"/>
<sequence>MGPRAFPFGKVCLILRCNVNHLQRIIQYPLTTFCMQPKFFSQFNSPIRSVIFDLGGVILPIDYQLTLNKFEDIGFENFQQTFTQAAQNQTFDLLDKGLIDPAAFRNEIRRLAAKEIPDTDIDAAWNAMLLDFIPSRLRVLEQVKRCCNTYLLSNTNEIHYDVYIKQLFAKTGLESLSQFFNKEYYSHLIHLRKPDAASFELILRENNLTASETLFIDDTLQHVQGAQRVGLKAYHLKVNEGESIEALFADIL</sequence>
<protein>
    <submittedName>
        <fullName evidence="1">Putative hydrolase of the HAD superfamily</fullName>
    </submittedName>
</protein>
<dbReference type="Gene3D" id="1.10.150.240">
    <property type="entry name" value="Putative phosphatase, domain 2"/>
    <property type="match status" value="1"/>
</dbReference>
<dbReference type="Gene3D" id="3.40.50.1000">
    <property type="entry name" value="HAD superfamily/HAD-like"/>
    <property type="match status" value="1"/>
</dbReference>
<dbReference type="STRING" id="1640674.SAMN05216323_102823"/>
<keyword evidence="1" id="KW-0378">Hydrolase</keyword>
<evidence type="ECO:0000313" key="1">
    <source>
        <dbReference type="EMBL" id="SDC37018.1"/>
    </source>
</evidence>
<dbReference type="CDD" id="cd02603">
    <property type="entry name" value="HAD_sEH-N_like"/>
    <property type="match status" value="1"/>
</dbReference>
<dbReference type="NCBIfam" id="TIGR01509">
    <property type="entry name" value="HAD-SF-IA-v3"/>
    <property type="match status" value="1"/>
</dbReference>
<dbReference type="InterPro" id="IPR023214">
    <property type="entry name" value="HAD_sf"/>
</dbReference>
<name>A0A1G6L1Q3_9BACT</name>